<dbReference type="AlphaFoldDB" id="A0A388M7C5"/>
<sequence length="197" mass="19800">KTPFPLITRPEDLRALVEKCRRQASGMEEPVNEVAANDTASQMEGMKGLQEGTIAPPTPVPDTGLNVRRPADSDNGPTNACLNATMPHAGPDGGLNAKPSPGSKAVSRTVAGSKTSQAAASGPGGPKAGANLERTQAGRPGTSGKLSFPGGMSKTGVGSSKQAALQALAARIHAATTTSKTSMKLSQGSPPPSLANP</sequence>
<protein>
    <submittedName>
        <fullName evidence="2">Uncharacterized protein</fullName>
    </submittedName>
</protein>
<comment type="caution">
    <text evidence="2">The sequence shown here is derived from an EMBL/GenBank/DDBJ whole genome shotgun (WGS) entry which is preliminary data.</text>
</comment>
<evidence type="ECO:0000313" key="2">
    <source>
        <dbReference type="EMBL" id="GBG90484.1"/>
    </source>
</evidence>
<dbReference type="Gramene" id="GBG90484">
    <property type="protein sequence ID" value="GBG90484"/>
    <property type="gene ID" value="CBR_g50830"/>
</dbReference>
<feature type="non-terminal residue" evidence="2">
    <location>
        <position position="1"/>
    </location>
</feature>
<organism evidence="2 3">
    <name type="scientific">Chara braunii</name>
    <name type="common">Braun's stonewort</name>
    <dbReference type="NCBI Taxonomy" id="69332"/>
    <lineage>
        <taxon>Eukaryota</taxon>
        <taxon>Viridiplantae</taxon>
        <taxon>Streptophyta</taxon>
        <taxon>Charophyceae</taxon>
        <taxon>Charales</taxon>
        <taxon>Characeae</taxon>
        <taxon>Chara</taxon>
    </lineage>
</organism>
<dbReference type="Proteomes" id="UP000265515">
    <property type="component" value="Unassembled WGS sequence"/>
</dbReference>
<accession>A0A388M7C5</accession>
<feature type="region of interest" description="Disordered" evidence="1">
    <location>
        <begin position="176"/>
        <end position="197"/>
    </location>
</feature>
<proteinExistence type="predicted"/>
<dbReference type="EMBL" id="BFEA01000815">
    <property type="protein sequence ID" value="GBG90484.1"/>
    <property type="molecule type" value="Genomic_DNA"/>
</dbReference>
<gene>
    <name evidence="2" type="ORF">CBR_g50830</name>
</gene>
<evidence type="ECO:0000256" key="1">
    <source>
        <dbReference type="SAM" id="MobiDB-lite"/>
    </source>
</evidence>
<keyword evidence="3" id="KW-1185">Reference proteome</keyword>
<name>A0A388M7C5_CHABU</name>
<evidence type="ECO:0000313" key="3">
    <source>
        <dbReference type="Proteomes" id="UP000265515"/>
    </source>
</evidence>
<feature type="region of interest" description="Disordered" evidence="1">
    <location>
        <begin position="50"/>
        <end position="160"/>
    </location>
</feature>
<reference evidence="2 3" key="1">
    <citation type="journal article" date="2018" name="Cell">
        <title>The Chara Genome: Secondary Complexity and Implications for Plant Terrestrialization.</title>
        <authorList>
            <person name="Nishiyama T."/>
            <person name="Sakayama H."/>
            <person name="Vries J.D."/>
            <person name="Buschmann H."/>
            <person name="Saint-Marcoux D."/>
            <person name="Ullrich K.K."/>
            <person name="Haas F.B."/>
            <person name="Vanderstraeten L."/>
            <person name="Becker D."/>
            <person name="Lang D."/>
            <person name="Vosolsobe S."/>
            <person name="Rombauts S."/>
            <person name="Wilhelmsson P.K.I."/>
            <person name="Janitza P."/>
            <person name="Kern R."/>
            <person name="Heyl A."/>
            <person name="Rumpler F."/>
            <person name="Villalobos L.I.A.C."/>
            <person name="Clay J.M."/>
            <person name="Skokan R."/>
            <person name="Toyoda A."/>
            <person name="Suzuki Y."/>
            <person name="Kagoshima H."/>
            <person name="Schijlen E."/>
            <person name="Tajeshwar N."/>
            <person name="Catarino B."/>
            <person name="Hetherington A.J."/>
            <person name="Saltykova A."/>
            <person name="Bonnot C."/>
            <person name="Breuninger H."/>
            <person name="Symeonidi A."/>
            <person name="Radhakrishnan G.V."/>
            <person name="Van Nieuwerburgh F."/>
            <person name="Deforce D."/>
            <person name="Chang C."/>
            <person name="Karol K.G."/>
            <person name="Hedrich R."/>
            <person name="Ulvskov P."/>
            <person name="Glockner G."/>
            <person name="Delwiche C.F."/>
            <person name="Petrasek J."/>
            <person name="Van de Peer Y."/>
            <person name="Friml J."/>
            <person name="Beilby M."/>
            <person name="Dolan L."/>
            <person name="Kohara Y."/>
            <person name="Sugano S."/>
            <person name="Fujiyama A."/>
            <person name="Delaux P.-M."/>
            <person name="Quint M."/>
            <person name="TheiBen G."/>
            <person name="Hagemann M."/>
            <person name="Harholt J."/>
            <person name="Dunand C."/>
            <person name="Zachgo S."/>
            <person name="Langdale J."/>
            <person name="Maumus F."/>
            <person name="Straeten D.V.D."/>
            <person name="Gould S.B."/>
            <person name="Rensing S.A."/>
        </authorList>
    </citation>
    <scope>NUCLEOTIDE SEQUENCE [LARGE SCALE GENOMIC DNA]</scope>
    <source>
        <strain evidence="2 3">S276</strain>
    </source>
</reference>
<feature type="compositionally biased region" description="Polar residues" evidence="1">
    <location>
        <begin position="176"/>
        <end position="188"/>
    </location>
</feature>